<evidence type="ECO:0000256" key="1">
    <source>
        <dbReference type="SAM" id="MobiDB-lite"/>
    </source>
</evidence>
<proteinExistence type="predicted"/>
<evidence type="ECO:0000313" key="3">
    <source>
        <dbReference type="Proteomes" id="UP001151760"/>
    </source>
</evidence>
<feature type="region of interest" description="Disordered" evidence="1">
    <location>
        <begin position="1"/>
        <end position="114"/>
    </location>
</feature>
<comment type="caution">
    <text evidence="2">The sequence shown here is derived from an EMBL/GenBank/DDBJ whole genome shotgun (WGS) entry which is preliminary data.</text>
</comment>
<reference evidence="2" key="2">
    <citation type="submission" date="2022-01" db="EMBL/GenBank/DDBJ databases">
        <authorList>
            <person name="Yamashiro T."/>
            <person name="Shiraishi A."/>
            <person name="Satake H."/>
            <person name="Nakayama K."/>
        </authorList>
    </citation>
    <scope>NUCLEOTIDE SEQUENCE</scope>
</reference>
<accession>A0ABQ5BLU0</accession>
<protein>
    <submittedName>
        <fullName evidence="2">Uncharacterized protein</fullName>
    </submittedName>
</protein>
<name>A0ABQ5BLU0_9ASTR</name>
<keyword evidence="3" id="KW-1185">Reference proteome</keyword>
<feature type="compositionally biased region" description="Basic and acidic residues" evidence="1">
    <location>
        <begin position="68"/>
        <end position="81"/>
    </location>
</feature>
<feature type="compositionally biased region" description="Polar residues" evidence="1">
    <location>
        <begin position="101"/>
        <end position="114"/>
    </location>
</feature>
<evidence type="ECO:0000313" key="2">
    <source>
        <dbReference type="EMBL" id="GJT15533.1"/>
    </source>
</evidence>
<feature type="region of interest" description="Disordered" evidence="1">
    <location>
        <begin position="220"/>
        <end position="243"/>
    </location>
</feature>
<reference evidence="2" key="1">
    <citation type="journal article" date="2022" name="Int. J. Mol. Sci.">
        <title>Draft Genome of Tanacetum Coccineum: Genomic Comparison of Closely Related Tanacetum-Family Plants.</title>
        <authorList>
            <person name="Yamashiro T."/>
            <person name="Shiraishi A."/>
            <person name="Nakayama K."/>
            <person name="Satake H."/>
        </authorList>
    </citation>
    <scope>NUCLEOTIDE SEQUENCE</scope>
</reference>
<sequence>MITCILPREDNGFNNDNSHGRRTTATRGGETNKKDGREGERSGDQAGSGRNGQGSGRGSQRAGQNGQESDHGSRGSSRENKANGGGGGVPYFAGKNKNQDDNVTNENNQGNVRTINNGRGGCSYKEFMACNPKDYDGNVRDDNKRSRTGRAFAITKNLVRKEYTYNAPKCTNCNYHHQPEIPFSLCTNYNRFGNLATDCRVRPSGMDHYKAACLRLNRAPRSGGNRPNKARVVEGGQGRGNNNVQVHGRAFMMGAGEARITPLFLQNSTELNWI</sequence>
<feature type="compositionally biased region" description="Basic and acidic residues" evidence="1">
    <location>
        <begin position="30"/>
        <end position="43"/>
    </location>
</feature>
<feature type="compositionally biased region" description="Low complexity" evidence="1">
    <location>
        <begin position="58"/>
        <end position="67"/>
    </location>
</feature>
<gene>
    <name evidence="2" type="ORF">Tco_0874239</name>
</gene>
<dbReference type="EMBL" id="BQNB010013403">
    <property type="protein sequence ID" value="GJT15533.1"/>
    <property type="molecule type" value="Genomic_DNA"/>
</dbReference>
<dbReference type="Proteomes" id="UP001151760">
    <property type="component" value="Unassembled WGS sequence"/>
</dbReference>
<organism evidence="2 3">
    <name type="scientific">Tanacetum coccineum</name>
    <dbReference type="NCBI Taxonomy" id="301880"/>
    <lineage>
        <taxon>Eukaryota</taxon>
        <taxon>Viridiplantae</taxon>
        <taxon>Streptophyta</taxon>
        <taxon>Embryophyta</taxon>
        <taxon>Tracheophyta</taxon>
        <taxon>Spermatophyta</taxon>
        <taxon>Magnoliopsida</taxon>
        <taxon>eudicotyledons</taxon>
        <taxon>Gunneridae</taxon>
        <taxon>Pentapetalae</taxon>
        <taxon>asterids</taxon>
        <taxon>campanulids</taxon>
        <taxon>Asterales</taxon>
        <taxon>Asteraceae</taxon>
        <taxon>Asteroideae</taxon>
        <taxon>Anthemideae</taxon>
        <taxon>Anthemidinae</taxon>
        <taxon>Tanacetum</taxon>
    </lineage>
</organism>